<protein>
    <submittedName>
        <fullName evidence="5">Uncharacterized protein</fullName>
    </submittedName>
</protein>
<keyword evidence="3" id="KW-0809">Transit peptide</keyword>
<name>A0A9R0Y7B9_TRITD</name>
<dbReference type="NCBIfam" id="TIGR00756">
    <property type="entry name" value="PPR"/>
    <property type="match status" value="6"/>
</dbReference>
<organism evidence="5 6">
    <name type="scientific">Triticum turgidum subsp. durum</name>
    <name type="common">Durum wheat</name>
    <name type="synonym">Triticum durum</name>
    <dbReference type="NCBI Taxonomy" id="4567"/>
    <lineage>
        <taxon>Eukaryota</taxon>
        <taxon>Viridiplantae</taxon>
        <taxon>Streptophyta</taxon>
        <taxon>Embryophyta</taxon>
        <taxon>Tracheophyta</taxon>
        <taxon>Spermatophyta</taxon>
        <taxon>Magnoliopsida</taxon>
        <taxon>Liliopsida</taxon>
        <taxon>Poales</taxon>
        <taxon>Poaceae</taxon>
        <taxon>BOP clade</taxon>
        <taxon>Pooideae</taxon>
        <taxon>Triticodae</taxon>
        <taxon>Triticeae</taxon>
        <taxon>Triticinae</taxon>
        <taxon>Triticum</taxon>
    </lineage>
</organism>
<feature type="repeat" description="PPR" evidence="4">
    <location>
        <begin position="58"/>
        <end position="92"/>
    </location>
</feature>
<feature type="repeat" description="PPR" evidence="4">
    <location>
        <begin position="163"/>
        <end position="197"/>
    </location>
</feature>
<dbReference type="PANTHER" id="PTHR47447">
    <property type="entry name" value="OS03G0856100 PROTEIN"/>
    <property type="match status" value="1"/>
</dbReference>
<evidence type="ECO:0000256" key="4">
    <source>
        <dbReference type="PROSITE-ProRule" id="PRU00708"/>
    </source>
</evidence>
<accession>A0A9R0Y7B9</accession>
<evidence type="ECO:0000256" key="1">
    <source>
        <dbReference type="ARBA" id="ARBA00007626"/>
    </source>
</evidence>
<proteinExistence type="inferred from homology"/>
<keyword evidence="2" id="KW-0677">Repeat</keyword>
<dbReference type="Proteomes" id="UP000324705">
    <property type="component" value="Chromosome 6A"/>
</dbReference>
<evidence type="ECO:0000256" key="3">
    <source>
        <dbReference type="ARBA" id="ARBA00022946"/>
    </source>
</evidence>
<feature type="repeat" description="PPR" evidence="4">
    <location>
        <begin position="22"/>
        <end position="56"/>
    </location>
</feature>
<keyword evidence="6" id="KW-1185">Reference proteome</keyword>
<feature type="repeat" description="PPR" evidence="4">
    <location>
        <begin position="128"/>
        <end position="162"/>
    </location>
</feature>
<sequence length="346" mass="38174">MGRLADAMDNFSQMIGKGVQPNTVVYHSLIQGFSTHGDLRKAKELVYEMTNKGIPCPNIAFFSSVMDGICKEGRVMDAHDIFHLVTDIGLKPNIITFNTLIDGHCLVGEMEKAFGVLDSMVSAGIEADVFTYNTLAYGYCRCGRIDDGLILFREMLQNKPKPTTITYNIILDGLFRAGRTFAAKKMFVEMIETGITKLGAMNVKFDIKILNTMINAMFKVRRREEANGLFAAISASGMVPNTSTYSVMIGNLLKEGSVEEAENMFSLMEKSGCAPDSRLINNIIRILLENGDIVKAGNYMSKVDGKSISLEASTTSLLMCLFSSKGKYREQISLLPVNYQFFNGVG</sequence>
<dbReference type="Pfam" id="PF13041">
    <property type="entry name" value="PPR_2"/>
    <property type="match status" value="2"/>
</dbReference>
<feature type="repeat" description="PPR" evidence="4">
    <location>
        <begin position="93"/>
        <end position="127"/>
    </location>
</feature>
<dbReference type="EMBL" id="LT934121">
    <property type="protein sequence ID" value="VAI49507.1"/>
    <property type="molecule type" value="Genomic_DNA"/>
</dbReference>
<dbReference type="PANTHER" id="PTHR47447:SF28">
    <property type="entry name" value="PENTACOTRIPEPTIDE-REPEAT REGION OF PRORP DOMAIN-CONTAINING PROTEIN"/>
    <property type="match status" value="1"/>
</dbReference>
<evidence type="ECO:0000313" key="5">
    <source>
        <dbReference type="EMBL" id="VAI49507.1"/>
    </source>
</evidence>
<dbReference type="Gene3D" id="1.25.40.10">
    <property type="entry name" value="Tetratricopeptide repeat domain"/>
    <property type="match status" value="3"/>
</dbReference>
<feature type="repeat" description="PPR" evidence="4">
    <location>
        <begin position="241"/>
        <end position="275"/>
    </location>
</feature>
<dbReference type="Pfam" id="PF13812">
    <property type="entry name" value="PPR_3"/>
    <property type="match status" value="1"/>
</dbReference>
<reference evidence="5 6" key="1">
    <citation type="submission" date="2017-09" db="EMBL/GenBank/DDBJ databases">
        <authorList>
            <consortium name="International Durum Wheat Genome Sequencing Consortium (IDWGSC)"/>
            <person name="Milanesi L."/>
        </authorList>
    </citation>
    <scope>NUCLEOTIDE SEQUENCE [LARGE SCALE GENOMIC DNA]</scope>
    <source>
        <strain evidence="6">cv. Svevo</strain>
    </source>
</reference>
<evidence type="ECO:0000256" key="2">
    <source>
        <dbReference type="ARBA" id="ARBA00022737"/>
    </source>
</evidence>
<gene>
    <name evidence="5" type="ORF">TRITD_6Av1G191600</name>
</gene>
<evidence type="ECO:0000313" key="6">
    <source>
        <dbReference type="Proteomes" id="UP000324705"/>
    </source>
</evidence>
<dbReference type="InterPro" id="IPR011990">
    <property type="entry name" value="TPR-like_helical_dom_sf"/>
</dbReference>
<comment type="similarity">
    <text evidence="1">Belongs to the PPR family. P subfamily.</text>
</comment>
<dbReference type="InterPro" id="IPR002885">
    <property type="entry name" value="PPR_rpt"/>
</dbReference>
<dbReference type="Gramene" id="TRITD6Av1G191600.3">
    <property type="protein sequence ID" value="TRITD6Av1G191600.3"/>
    <property type="gene ID" value="TRITD6Av1G191600"/>
</dbReference>
<feature type="repeat" description="PPR" evidence="4">
    <location>
        <begin position="206"/>
        <end position="240"/>
    </location>
</feature>
<dbReference type="PROSITE" id="PS51375">
    <property type="entry name" value="PPR"/>
    <property type="match status" value="7"/>
</dbReference>
<dbReference type="Pfam" id="PF12854">
    <property type="entry name" value="PPR_1"/>
    <property type="match status" value="1"/>
</dbReference>
<dbReference type="AlphaFoldDB" id="A0A9R0Y7B9"/>